<dbReference type="InterPro" id="IPR039312">
    <property type="entry name" value="ZPR"/>
</dbReference>
<reference evidence="2" key="1">
    <citation type="journal article" date="2024" name="IScience">
        <title>Strigolactones Initiate the Formation of Haustorium-like Structures in Castilleja.</title>
        <authorList>
            <person name="Buerger M."/>
            <person name="Peterson D."/>
            <person name="Chory J."/>
        </authorList>
    </citation>
    <scope>NUCLEOTIDE SEQUENCE [LARGE SCALE GENOMIC DNA]</scope>
</reference>
<dbReference type="EMBL" id="JAVIJP010000069">
    <property type="protein sequence ID" value="KAL3619374.1"/>
    <property type="molecule type" value="Genomic_DNA"/>
</dbReference>
<evidence type="ECO:0000313" key="1">
    <source>
        <dbReference type="EMBL" id="KAL3619374.1"/>
    </source>
</evidence>
<keyword evidence="2" id="KW-1185">Reference proteome</keyword>
<dbReference type="PANTHER" id="PTHR33601">
    <property type="entry name" value="PROTEIN LITTLE ZIPPER 4"/>
    <property type="match status" value="1"/>
</dbReference>
<proteinExistence type="predicted"/>
<dbReference type="AlphaFoldDB" id="A0ABD3BQI7"/>
<evidence type="ECO:0000313" key="2">
    <source>
        <dbReference type="Proteomes" id="UP001632038"/>
    </source>
</evidence>
<organism evidence="1 2">
    <name type="scientific">Castilleja foliolosa</name>
    <dbReference type="NCBI Taxonomy" id="1961234"/>
    <lineage>
        <taxon>Eukaryota</taxon>
        <taxon>Viridiplantae</taxon>
        <taxon>Streptophyta</taxon>
        <taxon>Embryophyta</taxon>
        <taxon>Tracheophyta</taxon>
        <taxon>Spermatophyta</taxon>
        <taxon>Magnoliopsida</taxon>
        <taxon>eudicotyledons</taxon>
        <taxon>Gunneridae</taxon>
        <taxon>Pentapetalae</taxon>
        <taxon>asterids</taxon>
        <taxon>lamiids</taxon>
        <taxon>Lamiales</taxon>
        <taxon>Orobanchaceae</taxon>
        <taxon>Pedicularideae</taxon>
        <taxon>Castillejinae</taxon>
        <taxon>Castilleja</taxon>
    </lineage>
</organism>
<comment type="caution">
    <text evidence="1">The sequence shown here is derived from an EMBL/GenBank/DDBJ whole genome shotgun (WGS) entry which is preliminary data.</text>
</comment>
<gene>
    <name evidence="1" type="ORF">CASFOL_036944</name>
</gene>
<accession>A0ABD3BQI7</accession>
<sequence>MCLGNSNTQSLQAQKLRFFPRRLKRTRVRVLRLSRRDEKMMEKTKLEVKNMKLYMENINILQANEKLRQQANLLHQERLALMSEFHKRFPNK</sequence>
<dbReference type="PANTHER" id="PTHR33601:SF21">
    <property type="entry name" value="PROTEIN LITTLE ZIPPER 1-LIKE"/>
    <property type="match status" value="1"/>
</dbReference>
<dbReference type="Proteomes" id="UP001632038">
    <property type="component" value="Unassembled WGS sequence"/>
</dbReference>
<protein>
    <submittedName>
        <fullName evidence="1">Uncharacterized protein</fullName>
    </submittedName>
</protein>
<name>A0ABD3BQI7_9LAMI</name>